<evidence type="ECO:0000256" key="13">
    <source>
        <dbReference type="ARBA" id="ARBA00034268"/>
    </source>
</evidence>
<evidence type="ECO:0000256" key="17">
    <source>
        <dbReference type="ARBA" id="ARBA00043762"/>
    </source>
</evidence>
<evidence type="ECO:0000256" key="12">
    <source>
        <dbReference type="ARBA" id="ARBA00034256"/>
    </source>
</evidence>
<dbReference type="Proteomes" id="UP001152799">
    <property type="component" value="Chromosome 13"/>
</dbReference>
<comment type="catalytic activity">
    <reaction evidence="15">
        <text>1D-myo-inositol 1,3,4,5-tetrakisphosphate + H2O = 1D-myo-inositol 1,4,5-trisphosphate + phosphate</text>
        <dbReference type="Rhea" id="RHEA:77155"/>
        <dbReference type="ChEBI" id="CHEBI:15377"/>
        <dbReference type="ChEBI" id="CHEBI:43474"/>
        <dbReference type="ChEBI" id="CHEBI:57895"/>
        <dbReference type="ChEBI" id="CHEBI:203600"/>
    </reaction>
    <physiologicalReaction direction="left-to-right" evidence="15">
        <dbReference type="Rhea" id="RHEA:77156"/>
    </physiologicalReaction>
</comment>
<dbReference type="EC" id="3.1.3.67" evidence="4"/>
<evidence type="ECO:0000256" key="15">
    <source>
        <dbReference type="ARBA" id="ARBA00043734"/>
    </source>
</evidence>
<dbReference type="GO" id="GO:0051896">
    <property type="term" value="P:regulation of phosphatidylinositol 3-kinase/protein kinase B signal transduction"/>
    <property type="evidence" value="ECO:0007669"/>
    <property type="project" value="TreeGrafter"/>
</dbReference>
<name>A0A9N9MEB1_9CUCU</name>
<dbReference type="SUPFAM" id="SSF52799">
    <property type="entry name" value="(Phosphotyrosine protein) phosphatases II"/>
    <property type="match status" value="1"/>
</dbReference>
<dbReference type="GO" id="GO:0005829">
    <property type="term" value="C:cytosol"/>
    <property type="evidence" value="ECO:0007669"/>
    <property type="project" value="TreeGrafter"/>
</dbReference>
<feature type="domain" description="Tyrosine specific protein phosphatases" evidence="23">
    <location>
        <begin position="111"/>
        <end position="182"/>
    </location>
</feature>
<keyword evidence="9" id="KW-0904">Protein phosphatase</keyword>
<feature type="domain" description="Phosphatase tensin-type" evidence="24">
    <location>
        <begin position="23"/>
        <end position="194"/>
    </location>
</feature>
<evidence type="ECO:0000313" key="26">
    <source>
        <dbReference type="EMBL" id="CAG9763109.1"/>
    </source>
</evidence>
<evidence type="ECO:0000256" key="11">
    <source>
        <dbReference type="ARBA" id="ARBA00023273"/>
    </source>
</evidence>
<evidence type="ECO:0000256" key="14">
    <source>
        <dbReference type="ARBA" id="ARBA00034338"/>
    </source>
</evidence>
<dbReference type="GO" id="GO:0046856">
    <property type="term" value="P:phosphatidylinositol dephosphorylation"/>
    <property type="evidence" value="ECO:0007669"/>
    <property type="project" value="TreeGrafter"/>
</dbReference>
<evidence type="ECO:0000256" key="20">
    <source>
        <dbReference type="ARBA" id="ARBA00048832"/>
    </source>
</evidence>
<dbReference type="EC" id="3.1.3.48" evidence="5"/>
<dbReference type="GO" id="GO:0048870">
    <property type="term" value="P:cell motility"/>
    <property type="evidence" value="ECO:0007669"/>
    <property type="project" value="TreeGrafter"/>
</dbReference>
<gene>
    <name evidence="26" type="ORF">CEUTPL_LOCUS3779</name>
</gene>
<evidence type="ECO:0000256" key="18">
    <source>
        <dbReference type="ARBA" id="ARBA00044309"/>
    </source>
</evidence>
<feature type="region of interest" description="Disordered" evidence="22">
    <location>
        <begin position="353"/>
        <end position="401"/>
    </location>
</feature>
<dbReference type="FunFam" id="3.90.190.10:FF:000029">
    <property type="entry name" value="Phosphatidylinositol 3,4,5-trisphosphate 3-phosphatase and dual-specificity protein phosphatase PTEN"/>
    <property type="match status" value="1"/>
</dbReference>
<dbReference type="GO" id="GO:0004722">
    <property type="term" value="F:protein serine/threonine phosphatase activity"/>
    <property type="evidence" value="ECO:0007669"/>
    <property type="project" value="UniProtKB-EC"/>
</dbReference>
<dbReference type="InterPro" id="IPR014020">
    <property type="entry name" value="Tensin_C2-dom"/>
</dbReference>
<dbReference type="SMART" id="SM00404">
    <property type="entry name" value="PTPc_motif"/>
    <property type="match status" value="1"/>
</dbReference>
<evidence type="ECO:0000256" key="3">
    <source>
        <dbReference type="ARBA" id="ARBA00007881"/>
    </source>
</evidence>
<dbReference type="InterPro" id="IPR000387">
    <property type="entry name" value="Tyr_Pase_dom"/>
</dbReference>
<dbReference type="EMBL" id="OU892289">
    <property type="protein sequence ID" value="CAG9763109.1"/>
    <property type="molecule type" value="Genomic_DNA"/>
</dbReference>
<sequence>MAGSFSNMNLTNPIKGLVSKKRNRYKQDGFNLDLTYITDNIIAMGYPASNIESVYRNNIDDVVKFLDQKHPDHYMVYNLCSERSYDKSKFNNRVKDFPFDDHNPPKIESVKPFCQNVKEWLEKDSQNVAVVHCKAGKGRTGTMICCYLLHSGKCSTADQALSLYGSKRTQDTKGVTIPSQVRYVRYYEQLVNNCIPYKPNTLYIREFVFDPVPSFMSGPAHLSFAVSESFPGDKNDKLSQKFKSDVYKVPVDNRNGFTLKLDQCFRLTGDVKIEFYNKIMMRKEKLFHFWFNTFFVGLLGAGEVNGYDNRDIEDCYSLVFRKCELDKLSKKDKQHKIFNENFKLTMKVQKLSRSDHVPVPPVSPATYQPRPDTTPSESSAGSSDESDEDDWDSDLDLSDPRGVGYRVLSECDLENHTTAEILMV</sequence>
<evidence type="ECO:0000256" key="21">
    <source>
        <dbReference type="ARBA" id="ARBA00051341"/>
    </source>
</evidence>
<evidence type="ECO:0000256" key="4">
    <source>
        <dbReference type="ARBA" id="ARBA00013015"/>
    </source>
</evidence>
<keyword evidence="11" id="KW-0966">Cell projection</keyword>
<protein>
    <recommendedName>
        <fullName evidence="14">Phosphatidylinositol 3,4,5-trisphosphate 3-phosphatase and dual-specificity protein phosphatase PTEN</fullName>
        <ecNumber evidence="6">3.1.3.16</ecNumber>
        <ecNumber evidence="5">3.1.3.48</ecNumber>
        <ecNumber evidence="4">3.1.3.67</ecNumber>
    </recommendedName>
    <alternativeName>
        <fullName evidence="18">Inositol polyphosphate 3-phosphatase</fullName>
    </alternativeName>
</protein>
<dbReference type="Pfam" id="PF22784">
    <property type="entry name" value="PTP-SAK"/>
    <property type="match status" value="1"/>
</dbReference>
<dbReference type="InterPro" id="IPR003595">
    <property type="entry name" value="Tyr_Pase_cat"/>
</dbReference>
<dbReference type="AlphaFoldDB" id="A0A9N9MEB1"/>
<dbReference type="GO" id="GO:0004725">
    <property type="term" value="F:protein tyrosine phosphatase activity"/>
    <property type="evidence" value="ECO:0007669"/>
    <property type="project" value="UniProtKB-EC"/>
</dbReference>
<dbReference type="InterPro" id="IPR057023">
    <property type="entry name" value="PTP-SAK"/>
</dbReference>
<dbReference type="InterPro" id="IPR045101">
    <property type="entry name" value="PTP_PTEN"/>
</dbReference>
<evidence type="ECO:0000313" key="27">
    <source>
        <dbReference type="Proteomes" id="UP001152799"/>
    </source>
</evidence>
<feature type="compositionally biased region" description="Acidic residues" evidence="22">
    <location>
        <begin position="384"/>
        <end position="397"/>
    </location>
</feature>
<comment type="catalytic activity">
    <reaction evidence="13">
        <text>1,2-dioctanoyl-sn-glycero-3-phospho-(1D-myo-inositol-3,4,5-trisphosphate) + H2O = 1,2-dioctanoyl-sn-glycero-3-phospho-(1D-myo-inositol-4,5-bisphosphate) + phosphate</text>
        <dbReference type="Rhea" id="RHEA:43552"/>
        <dbReference type="ChEBI" id="CHEBI:15377"/>
        <dbReference type="ChEBI" id="CHEBI:43474"/>
        <dbReference type="ChEBI" id="CHEBI:83416"/>
        <dbReference type="ChEBI" id="CHEBI:83419"/>
    </reaction>
    <physiologicalReaction direction="left-to-right" evidence="13">
        <dbReference type="Rhea" id="RHEA:43553"/>
    </physiologicalReaction>
</comment>
<evidence type="ECO:0000256" key="8">
    <source>
        <dbReference type="ARBA" id="ARBA00022801"/>
    </source>
</evidence>
<evidence type="ECO:0000256" key="16">
    <source>
        <dbReference type="ARBA" id="ARBA00043760"/>
    </source>
</evidence>
<evidence type="ECO:0000256" key="22">
    <source>
        <dbReference type="SAM" id="MobiDB-lite"/>
    </source>
</evidence>
<evidence type="ECO:0000256" key="5">
    <source>
        <dbReference type="ARBA" id="ARBA00013064"/>
    </source>
</evidence>
<dbReference type="GO" id="GO:0005886">
    <property type="term" value="C:plasma membrane"/>
    <property type="evidence" value="ECO:0007669"/>
    <property type="project" value="TreeGrafter"/>
</dbReference>
<keyword evidence="27" id="KW-1185">Reference proteome</keyword>
<dbReference type="CDD" id="cd14509">
    <property type="entry name" value="PTP_PTEN"/>
    <property type="match status" value="1"/>
</dbReference>
<dbReference type="PANTHER" id="PTHR12305">
    <property type="entry name" value="PHOSPHATASE WITH HOMOLOGY TO TENSIN"/>
    <property type="match status" value="1"/>
</dbReference>
<accession>A0A9N9MEB1</accession>
<evidence type="ECO:0000256" key="10">
    <source>
        <dbReference type="ARBA" id="ARBA00023098"/>
    </source>
</evidence>
<keyword evidence="7" id="KW-0963">Cytoplasm</keyword>
<dbReference type="SUPFAM" id="SSF49562">
    <property type="entry name" value="C2 domain (Calcium/lipid-binding domain, CaLB)"/>
    <property type="match status" value="1"/>
</dbReference>
<dbReference type="GO" id="GO:0043005">
    <property type="term" value="C:neuron projection"/>
    <property type="evidence" value="ECO:0007669"/>
    <property type="project" value="UniProtKB-SubCell"/>
</dbReference>
<dbReference type="SMART" id="SM01301">
    <property type="entry name" value="PTPlike_phytase"/>
    <property type="match status" value="1"/>
</dbReference>
<comment type="catalytic activity">
    <reaction evidence="17">
        <text>1D-myo-inositol 1,3,4,5,6-pentakisphosphate + H2O = 1D-myo-inositol 1,4,5,6-tetrakisphosphate + phosphate</text>
        <dbReference type="Rhea" id="RHEA:77143"/>
        <dbReference type="ChEBI" id="CHEBI:15377"/>
        <dbReference type="ChEBI" id="CHEBI:43474"/>
        <dbReference type="ChEBI" id="CHEBI:57627"/>
        <dbReference type="ChEBI" id="CHEBI:57733"/>
    </reaction>
    <physiologicalReaction direction="left-to-right" evidence="17">
        <dbReference type="Rhea" id="RHEA:77144"/>
    </physiologicalReaction>
</comment>
<dbReference type="InterPro" id="IPR051281">
    <property type="entry name" value="Dual-spec_lipid-protein_phosph"/>
</dbReference>
<evidence type="ECO:0000259" key="24">
    <source>
        <dbReference type="PROSITE" id="PS51181"/>
    </source>
</evidence>
<evidence type="ECO:0000256" key="9">
    <source>
        <dbReference type="ARBA" id="ARBA00022912"/>
    </source>
</evidence>
<evidence type="ECO:0000259" key="23">
    <source>
        <dbReference type="PROSITE" id="PS50056"/>
    </source>
</evidence>
<comment type="catalytic activity">
    <reaction evidence="16">
        <text>a 1,2-diacyl-sn-glycero-3-phospho-(1D-myo-inositol-3,4,5-trisphosphate) + H2O = a 1,2-diacyl-sn-glycero-3-phospho-(1D-myo-inositol-4,5-bisphosphate) + phosphate</text>
        <dbReference type="Rhea" id="RHEA:25017"/>
        <dbReference type="ChEBI" id="CHEBI:15377"/>
        <dbReference type="ChEBI" id="CHEBI:43474"/>
        <dbReference type="ChEBI" id="CHEBI:57836"/>
        <dbReference type="ChEBI" id="CHEBI:58456"/>
        <dbReference type="EC" id="3.1.3.67"/>
    </reaction>
    <physiologicalReaction direction="left-to-right" evidence="16">
        <dbReference type="Rhea" id="RHEA:25018"/>
    </physiologicalReaction>
</comment>
<evidence type="ECO:0000256" key="19">
    <source>
        <dbReference type="ARBA" id="ARBA00047986"/>
    </source>
</evidence>
<dbReference type="GO" id="GO:0005634">
    <property type="term" value="C:nucleus"/>
    <property type="evidence" value="ECO:0007669"/>
    <property type="project" value="TreeGrafter"/>
</dbReference>
<evidence type="ECO:0000256" key="2">
    <source>
        <dbReference type="ARBA" id="ARBA00004496"/>
    </source>
</evidence>
<dbReference type="PROSITE" id="PS00383">
    <property type="entry name" value="TYR_PHOSPHATASE_1"/>
    <property type="match status" value="1"/>
</dbReference>
<dbReference type="InterPro" id="IPR029021">
    <property type="entry name" value="Prot-tyrosine_phosphatase-like"/>
</dbReference>
<dbReference type="GO" id="GO:0016314">
    <property type="term" value="F:phosphatidylinositol-3,4,5-trisphosphate 3-phosphatase activity"/>
    <property type="evidence" value="ECO:0007669"/>
    <property type="project" value="UniProtKB-EC"/>
</dbReference>
<proteinExistence type="inferred from homology"/>
<dbReference type="GO" id="GO:0050793">
    <property type="term" value="P:regulation of developmental process"/>
    <property type="evidence" value="ECO:0007669"/>
    <property type="project" value="UniProtKB-ARBA"/>
</dbReference>
<dbReference type="OrthoDB" id="16692at2759"/>
<dbReference type="PROSITE" id="PS50056">
    <property type="entry name" value="TYR_PHOSPHATASE_2"/>
    <property type="match status" value="1"/>
</dbReference>
<comment type="catalytic activity">
    <reaction evidence="19">
        <text>O-phospho-L-seryl-[protein] + H2O = L-seryl-[protein] + phosphate</text>
        <dbReference type="Rhea" id="RHEA:20629"/>
        <dbReference type="Rhea" id="RHEA-COMP:9863"/>
        <dbReference type="Rhea" id="RHEA-COMP:11604"/>
        <dbReference type="ChEBI" id="CHEBI:15377"/>
        <dbReference type="ChEBI" id="CHEBI:29999"/>
        <dbReference type="ChEBI" id="CHEBI:43474"/>
        <dbReference type="ChEBI" id="CHEBI:83421"/>
        <dbReference type="EC" id="3.1.3.16"/>
    </reaction>
    <physiologicalReaction direction="left-to-right" evidence="19">
        <dbReference type="Rhea" id="RHEA:20630"/>
    </physiologicalReaction>
</comment>
<dbReference type="PROSITE" id="PS51181">
    <property type="entry name" value="PPASE_TENSIN"/>
    <property type="match status" value="1"/>
</dbReference>
<dbReference type="GO" id="GO:0008285">
    <property type="term" value="P:negative regulation of cell population proliferation"/>
    <property type="evidence" value="ECO:0007669"/>
    <property type="project" value="TreeGrafter"/>
</dbReference>
<dbReference type="Gene3D" id="3.90.190.10">
    <property type="entry name" value="Protein tyrosine phosphatase superfamily"/>
    <property type="match status" value="1"/>
</dbReference>
<keyword evidence="10" id="KW-0443">Lipid metabolism</keyword>
<evidence type="ECO:0000259" key="25">
    <source>
        <dbReference type="PROSITE" id="PS51182"/>
    </source>
</evidence>
<reference evidence="26" key="1">
    <citation type="submission" date="2022-01" db="EMBL/GenBank/DDBJ databases">
        <authorList>
            <person name="King R."/>
        </authorList>
    </citation>
    <scope>NUCLEOTIDE SEQUENCE</scope>
</reference>
<evidence type="ECO:0000256" key="7">
    <source>
        <dbReference type="ARBA" id="ARBA00022490"/>
    </source>
</evidence>
<comment type="subcellular location">
    <subcellularLocation>
        <location evidence="1">Cell projection</location>
        <location evidence="1">Neuron projection</location>
    </subcellularLocation>
    <subcellularLocation>
        <location evidence="2">Cytoplasm</location>
    </subcellularLocation>
</comment>
<evidence type="ECO:0000256" key="1">
    <source>
        <dbReference type="ARBA" id="ARBA00004487"/>
    </source>
</evidence>
<feature type="domain" description="C2 tensin-type" evidence="25">
    <location>
        <begin position="199"/>
        <end position="351"/>
    </location>
</feature>
<dbReference type="InterPro" id="IPR016130">
    <property type="entry name" value="Tyr_Pase_AS"/>
</dbReference>
<dbReference type="PROSITE" id="PS51182">
    <property type="entry name" value="C2_TENSIN"/>
    <property type="match status" value="1"/>
</dbReference>
<dbReference type="EC" id="3.1.3.16" evidence="6"/>
<organism evidence="26 27">
    <name type="scientific">Ceutorhynchus assimilis</name>
    <name type="common">cabbage seed weevil</name>
    <dbReference type="NCBI Taxonomy" id="467358"/>
    <lineage>
        <taxon>Eukaryota</taxon>
        <taxon>Metazoa</taxon>
        <taxon>Ecdysozoa</taxon>
        <taxon>Arthropoda</taxon>
        <taxon>Hexapoda</taxon>
        <taxon>Insecta</taxon>
        <taxon>Pterygota</taxon>
        <taxon>Neoptera</taxon>
        <taxon>Endopterygota</taxon>
        <taxon>Coleoptera</taxon>
        <taxon>Polyphaga</taxon>
        <taxon>Cucujiformia</taxon>
        <taxon>Curculionidae</taxon>
        <taxon>Ceutorhynchinae</taxon>
        <taxon>Ceutorhynchus</taxon>
    </lineage>
</organism>
<dbReference type="Gene3D" id="2.60.40.1110">
    <property type="match status" value="1"/>
</dbReference>
<dbReference type="InterPro" id="IPR035892">
    <property type="entry name" value="C2_domain_sf"/>
</dbReference>
<comment type="catalytic activity">
    <reaction evidence="21">
        <text>O-phospho-L-tyrosyl-[protein] + H2O = L-tyrosyl-[protein] + phosphate</text>
        <dbReference type="Rhea" id="RHEA:10684"/>
        <dbReference type="Rhea" id="RHEA-COMP:10136"/>
        <dbReference type="Rhea" id="RHEA-COMP:20101"/>
        <dbReference type="ChEBI" id="CHEBI:15377"/>
        <dbReference type="ChEBI" id="CHEBI:43474"/>
        <dbReference type="ChEBI" id="CHEBI:46858"/>
        <dbReference type="ChEBI" id="CHEBI:61978"/>
        <dbReference type="EC" id="3.1.3.48"/>
    </reaction>
    <physiologicalReaction direction="left-to-right" evidence="21">
        <dbReference type="Rhea" id="RHEA:10685"/>
    </physiologicalReaction>
</comment>
<comment type="catalytic activity">
    <reaction evidence="12">
        <text>1,2-dihexadecanoyl-sn-glycero-3-phospho-(1D-myo-inositol-3,4,5-trisphosphate) + H2O = 1,2-dihexadecanoyl-sn-glycero-3-phospho-(1D-myo-inositol-4,5-bisphosphate) + phosphate</text>
        <dbReference type="Rhea" id="RHEA:43560"/>
        <dbReference type="ChEBI" id="CHEBI:15377"/>
        <dbReference type="ChEBI" id="CHEBI:43474"/>
        <dbReference type="ChEBI" id="CHEBI:83420"/>
        <dbReference type="ChEBI" id="CHEBI:83423"/>
    </reaction>
    <physiologicalReaction direction="left-to-right" evidence="12">
        <dbReference type="Rhea" id="RHEA:43561"/>
    </physiologicalReaction>
</comment>
<dbReference type="SMART" id="SM01326">
    <property type="entry name" value="PTEN_C2"/>
    <property type="match status" value="1"/>
</dbReference>
<keyword evidence="8" id="KW-0378">Hydrolase</keyword>
<dbReference type="GO" id="GO:0043491">
    <property type="term" value="P:phosphatidylinositol 3-kinase/protein kinase B signal transduction"/>
    <property type="evidence" value="ECO:0007669"/>
    <property type="project" value="TreeGrafter"/>
</dbReference>
<dbReference type="Pfam" id="PF10409">
    <property type="entry name" value="PTEN_C2"/>
    <property type="match status" value="1"/>
</dbReference>
<dbReference type="InterPro" id="IPR029023">
    <property type="entry name" value="Tensin_phosphatase"/>
</dbReference>
<comment type="similarity">
    <text evidence="3">Belongs to the PTEN phosphatase protein family.</text>
</comment>
<evidence type="ECO:0000256" key="6">
    <source>
        <dbReference type="ARBA" id="ARBA00013081"/>
    </source>
</evidence>
<dbReference type="PANTHER" id="PTHR12305:SF81">
    <property type="entry name" value="PHOSPHATIDYLINOSITOL 3,4,5-TRISPHOSPHATE 3-PHOSPHATASE AND DUAL-SPECIFICITY PROTEIN PHOSPHATASE PTEN"/>
    <property type="match status" value="1"/>
</dbReference>
<comment type="catalytic activity">
    <reaction evidence="20">
        <text>O-phospho-L-threonyl-[protein] + H2O = L-threonyl-[protein] + phosphate</text>
        <dbReference type="Rhea" id="RHEA:47004"/>
        <dbReference type="Rhea" id="RHEA-COMP:11060"/>
        <dbReference type="Rhea" id="RHEA-COMP:11605"/>
        <dbReference type="ChEBI" id="CHEBI:15377"/>
        <dbReference type="ChEBI" id="CHEBI:30013"/>
        <dbReference type="ChEBI" id="CHEBI:43474"/>
        <dbReference type="ChEBI" id="CHEBI:61977"/>
        <dbReference type="EC" id="3.1.3.16"/>
    </reaction>
    <physiologicalReaction direction="left-to-right" evidence="20">
        <dbReference type="Rhea" id="RHEA:47005"/>
    </physiologicalReaction>
</comment>